<keyword evidence="1" id="KW-0694">RNA-binding</keyword>
<dbReference type="PROSITE" id="PS50102">
    <property type="entry name" value="RRM"/>
    <property type="match status" value="1"/>
</dbReference>
<protein>
    <recommendedName>
        <fullName evidence="2">RRM domain-containing protein</fullName>
    </recommendedName>
</protein>
<dbReference type="OMA" id="RKCEEAF"/>
<dbReference type="STRING" id="5627.A0A1C7LTF5"/>
<proteinExistence type="predicted"/>
<dbReference type="InterPro" id="IPR012677">
    <property type="entry name" value="Nucleotide-bd_a/b_plait_sf"/>
</dbReference>
<name>A0A1C7LTF5_GRIFR</name>
<evidence type="ECO:0000259" key="2">
    <source>
        <dbReference type="PROSITE" id="PS50102"/>
    </source>
</evidence>
<evidence type="ECO:0000256" key="1">
    <source>
        <dbReference type="PROSITE-ProRule" id="PRU00176"/>
    </source>
</evidence>
<dbReference type="AlphaFoldDB" id="A0A1C7LTF5"/>
<dbReference type="Proteomes" id="UP000092993">
    <property type="component" value="Unassembled WGS sequence"/>
</dbReference>
<dbReference type="CDD" id="cd00590">
    <property type="entry name" value="RRM_SF"/>
    <property type="match status" value="1"/>
</dbReference>
<gene>
    <name evidence="3" type="ORF">A0H81_12591</name>
</gene>
<dbReference type="InterPro" id="IPR035979">
    <property type="entry name" value="RBD_domain_sf"/>
</dbReference>
<dbReference type="SUPFAM" id="SSF54928">
    <property type="entry name" value="RNA-binding domain, RBD"/>
    <property type="match status" value="1"/>
</dbReference>
<evidence type="ECO:0000313" key="4">
    <source>
        <dbReference type="Proteomes" id="UP000092993"/>
    </source>
</evidence>
<dbReference type="EMBL" id="LUGG01000024">
    <property type="protein sequence ID" value="OBZ67446.1"/>
    <property type="molecule type" value="Genomic_DNA"/>
</dbReference>
<dbReference type="InterPro" id="IPR000504">
    <property type="entry name" value="RRM_dom"/>
</dbReference>
<accession>A0A1C7LTF5</accession>
<feature type="domain" description="RRM" evidence="2">
    <location>
        <begin position="16"/>
        <end position="90"/>
    </location>
</feature>
<dbReference type="Gene3D" id="3.30.70.330">
    <property type="match status" value="2"/>
</dbReference>
<dbReference type="Pfam" id="PF00076">
    <property type="entry name" value="RRM_1"/>
    <property type="match status" value="1"/>
</dbReference>
<comment type="caution">
    <text evidence="3">The sequence shown here is derived from an EMBL/GenBank/DDBJ whole genome shotgun (WGS) entry which is preliminary data.</text>
</comment>
<evidence type="ECO:0000313" key="3">
    <source>
        <dbReference type="EMBL" id="OBZ67446.1"/>
    </source>
</evidence>
<dbReference type="OrthoDB" id="6159137at2759"/>
<dbReference type="SMART" id="SM00360">
    <property type="entry name" value="RRM"/>
    <property type="match status" value="1"/>
</dbReference>
<organism evidence="3 4">
    <name type="scientific">Grifola frondosa</name>
    <name type="common">Maitake</name>
    <name type="synonym">Polyporus frondosus</name>
    <dbReference type="NCBI Taxonomy" id="5627"/>
    <lineage>
        <taxon>Eukaryota</taxon>
        <taxon>Fungi</taxon>
        <taxon>Dikarya</taxon>
        <taxon>Basidiomycota</taxon>
        <taxon>Agaricomycotina</taxon>
        <taxon>Agaricomycetes</taxon>
        <taxon>Polyporales</taxon>
        <taxon>Grifolaceae</taxon>
        <taxon>Grifola</taxon>
    </lineage>
</organism>
<reference evidence="3 4" key="1">
    <citation type="submission" date="2016-03" db="EMBL/GenBank/DDBJ databases">
        <title>Whole genome sequencing of Grifola frondosa 9006-11.</title>
        <authorList>
            <person name="Min B."/>
            <person name="Park H."/>
            <person name="Kim J.-G."/>
            <person name="Cho H."/>
            <person name="Oh Y.-L."/>
            <person name="Kong W.-S."/>
            <person name="Choi I.-G."/>
        </authorList>
    </citation>
    <scope>NUCLEOTIDE SEQUENCE [LARGE SCALE GENOMIC DNA]</scope>
    <source>
        <strain evidence="3 4">9006-11</strain>
    </source>
</reference>
<dbReference type="GO" id="GO:0003723">
    <property type="term" value="F:RNA binding"/>
    <property type="evidence" value="ECO:0007669"/>
    <property type="project" value="UniProtKB-UniRule"/>
</dbReference>
<keyword evidence="4" id="KW-1185">Reference proteome</keyword>
<sequence length="132" mass="14831">MTSSLSPVFKFKREAYAVRVENVAESVSRREIVELFNSLIGDVRKCEEAFDDNRRILTLSFSTQDAAKKALCMSGYTVAGVPLTVKVPLPSEGHRIIKQGKQLDVRRNLYVLGLPFDLTKSEFAEIFSHYGS</sequence>